<evidence type="ECO:0008006" key="8">
    <source>
        <dbReference type="Google" id="ProtNLM"/>
    </source>
</evidence>
<dbReference type="PANTHER" id="PTHR20883">
    <property type="entry name" value="PHYTANOYL-COA DIOXYGENASE DOMAIN CONTAINING 1"/>
    <property type="match status" value="1"/>
</dbReference>
<dbReference type="SUPFAM" id="SSF51197">
    <property type="entry name" value="Clavaminate synthase-like"/>
    <property type="match status" value="1"/>
</dbReference>
<protein>
    <recommendedName>
        <fullName evidence="8">Phytanoyl-CoA dioxygenase</fullName>
    </recommendedName>
</protein>
<feature type="compositionally biased region" description="Basic and acidic residues" evidence="5">
    <location>
        <begin position="372"/>
        <end position="381"/>
    </location>
</feature>
<proteinExistence type="inferred from homology"/>
<name>A0A9P7BVJ1_RHIOR</name>
<keyword evidence="4" id="KW-0408">Iron</keyword>
<dbReference type="EMBL" id="JAANQT010000196">
    <property type="protein sequence ID" value="KAG1313409.1"/>
    <property type="molecule type" value="Genomic_DNA"/>
</dbReference>
<evidence type="ECO:0000256" key="5">
    <source>
        <dbReference type="SAM" id="MobiDB-lite"/>
    </source>
</evidence>
<feature type="region of interest" description="Disordered" evidence="5">
    <location>
        <begin position="343"/>
        <end position="381"/>
    </location>
</feature>
<organism evidence="6 7">
    <name type="scientific">Rhizopus oryzae</name>
    <name type="common">Mucormycosis agent</name>
    <name type="synonym">Rhizopus arrhizus var. delemar</name>
    <dbReference type="NCBI Taxonomy" id="64495"/>
    <lineage>
        <taxon>Eukaryota</taxon>
        <taxon>Fungi</taxon>
        <taxon>Fungi incertae sedis</taxon>
        <taxon>Mucoromycota</taxon>
        <taxon>Mucoromycotina</taxon>
        <taxon>Mucoromycetes</taxon>
        <taxon>Mucorales</taxon>
        <taxon>Mucorineae</taxon>
        <taxon>Rhizopodaceae</taxon>
        <taxon>Rhizopus</taxon>
    </lineage>
</organism>
<evidence type="ECO:0000256" key="4">
    <source>
        <dbReference type="ARBA" id="ARBA00023004"/>
    </source>
</evidence>
<comment type="cofactor">
    <cofactor evidence="1">
        <name>Fe cation</name>
        <dbReference type="ChEBI" id="CHEBI:24875"/>
    </cofactor>
</comment>
<evidence type="ECO:0000256" key="3">
    <source>
        <dbReference type="ARBA" id="ARBA00022723"/>
    </source>
</evidence>
<keyword evidence="3" id="KW-0479">Metal-binding</keyword>
<keyword evidence="7" id="KW-1185">Reference proteome</keyword>
<dbReference type="PANTHER" id="PTHR20883:SF15">
    <property type="entry name" value="PHYTANOYL-COA DIOXYGENASE DOMAIN-CONTAINING PROTEIN 1"/>
    <property type="match status" value="1"/>
</dbReference>
<reference evidence="6" key="1">
    <citation type="journal article" date="2020" name="Microb. Genom.">
        <title>Genetic diversity of clinical and environmental Mucorales isolates obtained from an investigation of mucormycosis cases among solid organ transplant recipients.</title>
        <authorList>
            <person name="Nguyen M.H."/>
            <person name="Kaul D."/>
            <person name="Muto C."/>
            <person name="Cheng S.J."/>
            <person name="Richter R.A."/>
            <person name="Bruno V.M."/>
            <person name="Liu G."/>
            <person name="Beyhan S."/>
            <person name="Sundermann A.J."/>
            <person name="Mounaud S."/>
            <person name="Pasculle A.W."/>
            <person name="Nierman W.C."/>
            <person name="Driscoll E."/>
            <person name="Cumbie R."/>
            <person name="Clancy C.J."/>
            <person name="Dupont C.L."/>
        </authorList>
    </citation>
    <scope>NUCLEOTIDE SEQUENCE</scope>
    <source>
        <strain evidence="6">GL11</strain>
    </source>
</reference>
<feature type="compositionally biased region" description="Acidic residues" evidence="5">
    <location>
        <begin position="359"/>
        <end position="371"/>
    </location>
</feature>
<dbReference type="OrthoDB" id="445007at2759"/>
<comment type="similarity">
    <text evidence="2">Belongs to the PhyH family.</text>
</comment>
<accession>A0A9P7BVJ1</accession>
<sequence length="381" mass="43916">MLTKEQLDQFERDGCLVIPDFFSLEKANELKARAQQLLSEMSLEGHPMTKFSTGTKDKHIGDAYFLESGDKIRYFFEEGAFDEQGNLKIPKERAINKIGHGLHTLDPVFKEFSLNEKISSITRQLHFKSPRLLQSMIIFKQPYIGGPVPSHQDSSFLYTEPLSAVGFWFALEDCTEENGCLWFIPGSHKDTPVTRRFVRDPNGSGTIFIGDDELKFDESRYVMKEVKAGTLVLIHGSVIHKSAPNHSKNSRYIYTFHIIEGEAHYPKDNWLQPSKEDFRFSDKEKNKLFACIEAYFTVFDRSGLTEQVSSFPLIEDALKVPCFTTKQKSQLLKWYDEILAKQEGKETKQSNSNNNNNNNEEEENYDDFDWDAFEKEGYNSD</sequence>
<dbReference type="AlphaFoldDB" id="A0A9P7BVJ1"/>
<evidence type="ECO:0000256" key="1">
    <source>
        <dbReference type="ARBA" id="ARBA00001962"/>
    </source>
</evidence>
<evidence type="ECO:0000313" key="6">
    <source>
        <dbReference type="EMBL" id="KAG1313409.1"/>
    </source>
</evidence>
<dbReference type="Pfam" id="PF05721">
    <property type="entry name" value="PhyH"/>
    <property type="match status" value="1"/>
</dbReference>
<comment type="caution">
    <text evidence="6">The sequence shown here is derived from an EMBL/GenBank/DDBJ whole genome shotgun (WGS) entry which is preliminary data.</text>
</comment>
<dbReference type="Gene3D" id="2.60.120.620">
    <property type="entry name" value="q2cbj1_9rhob like domain"/>
    <property type="match status" value="1"/>
</dbReference>
<dbReference type="Proteomes" id="UP000716291">
    <property type="component" value="Unassembled WGS sequence"/>
</dbReference>
<gene>
    <name evidence="6" type="ORF">G6F64_002288</name>
</gene>
<evidence type="ECO:0000256" key="2">
    <source>
        <dbReference type="ARBA" id="ARBA00005830"/>
    </source>
</evidence>
<evidence type="ECO:0000313" key="7">
    <source>
        <dbReference type="Proteomes" id="UP000716291"/>
    </source>
</evidence>
<dbReference type="InterPro" id="IPR008775">
    <property type="entry name" value="Phytyl_CoA_dOase-like"/>
</dbReference>
<dbReference type="GO" id="GO:0046872">
    <property type="term" value="F:metal ion binding"/>
    <property type="evidence" value="ECO:0007669"/>
    <property type="project" value="UniProtKB-KW"/>
</dbReference>